<comment type="caution">
    <text evidence="1">The sequence shown here is derived from an EMBL/GenBank/DDBJ whole genome shotgun (WGS) entry which is preliminary data.</text>
</comment>
<dbReference type="Proteomes" id="UP000070549">
    <property type="component" value="Unassembled WGS sequence"/>
</dbReference>
<organism evidence="1 2">
    <name type="scientific">candidate division MSBL1 archaeon SCGC-AAA382A03</name>
    <dbReference type="NCBI Taxonomy" id="1698278"/>
    <lineage>
        <taxon>Archaea</taxon>
        <taxon>Methanobacteriati</taxon>
        <taxon>Methanobacteriota</taxon>
        <taxon>candidate division MSBL1</taxon>
    </lineage>
</organism>
<accession>A0A133VDS2</accession>
<sequence length="97" mass="11203">MVKKAIIIPTIIRETSFLESKPVPNPMDTPSKEKLKIPIIDPSVENPAIPISKKWKQNTKLNPRIRSIIPPIPRPDLEELEDILPISYILFRSFIFF</sequence>
<protein>
    <submittedName>
        <fullName evidence="1">Uncharacterized protein</fullName>
    </submittedName>
</protein>
<evidence type="ECO:0000313" key="2">
    <source>
        <dbReference type="Proteomes" id="UP000070549"/>
    </source>
</evidence>
<dbReference type="AlphaFoldDB" id="A0A133VDS2"/>
<reference evidence="1 2" key="1">
    <citation type="journal article" date="2016" name="Sci. Rep.">
        <title>Metabolic traits of an uncultured archaeal lineage -MSBL1- from brine pools of the Red Sea.</title>
        <authorList>
            <person name="Mwirichia R."/>
            <person name="Alam I."/>
            <person name="Rashid M."/>
            <person name="Vinu M."/>
            <person name="Ba-Alawi W."/>
            <person name="Anthony Kamau A."/>
            <person name="Kamanda Ngugi D."/>
            <person name="Goker M."/>
            <person name="Klenk H.P."/>
            <person name="Bajic V."/>
            <person name="Stingl U."/>
        </authorList>
    </citation>
    <scope>NUCLEOTIDE SEQUENCE [LARGE SCALE GENOMIC DNA]</scope>
    <source>
        <strain evidence="1">SCGC-AAA382A03</strain>
    </source>
</reference>
<keyword evidence="2" id="KW-1185">Reference proteome</keyword>
<name>A0A133VDS2_9EURY</name>
<dbReference type="EMBL" id="LHYC01000055">
    <property type="protein sequence ID" value="KXB04590.1"/>
    <property type="molecule type" value="Genomic_DNA"/>
</dbReference>
<gene>
    <name evidence="1" type="ORF">AKJ49_01950</name>
</gene>
<proteinExistence type="predicted"/>
<evidence type="ECO:0000313" key="1">
    <source>
        <dbReference type="EMBL" id="KXB04590.1"/>
    </source>
</evidence>